<keyword evidence="3" id="KW-0731">Sigma factor</keyword>
<feature type="region of interest" description="Disordered" evidence="5">
    <location>
        <begin position="190"/>
        <end position="210"/>
    </location>
</feature>
<keyword evidence="2" id="KW-0805">Transcription regulation</keyword>
<protein>
    <submittedName>
        <fullName evidence="8">Sigma-70 family RNA polymerase sigma factor</fullName>
    </submittedName>
</protein>
<proteinExistence type="inferred from homology"/>
<feature type="domain" description="RNA polymerase sigma-70 region 2" evidence="6">
    <location>
        <begin position="31"/>
        <end position="93"/>
    </location>
</feature>
<evidence type="ECO:0000313" key="9">
    <source>
        <dbReference type="Proteomes" id="UP000664417"/>
    </source>
</evidence>
<evidence type="ECO:0000256" key="1">
    <source>
        <dbReference type="ARBA" id="ARBA00010641"/>
    </source>
</evidence>
<evidence type="ECO:0000259" key="6">
    <source>
        <dbReference type="Pfam" id="PF04542"/>
    </source>
</evidence>
<dbReference type="NCBIfam" id="TIGR02937">
    <property type="entry name" value="sigma70-ECF"/>
    <property type="match status" value="1"/>
</dbReference>
<dbReference type="InterPro" id="IPR013249">
    <property type="entry name" value="RNA_pol_sigma70_r4_t2"/>
</dbReference>
<dbReference type="PANTHER" id="PTHR43133:SF51">
    <property type="entry name" value="RNA POLYMERASE SIGMA FACTOR"/>
    <property type="match status" value="1"/>
</dbReference>
<dbReference type="GO" id="GO:0003677">
    <property type="term" value="F:DNA binding"/>
    <property type="evidence" value="ECO:0007669"/>
    <property type="project" value="InterPro"/>
</dbReference>
<accession>A0A8J7U999</accession>
<dbReference type="Pfam" id="PF04542">
    <property type="entry name" value="Sigma70_r2"/>
    <property type="match status" value="1"/>
</dbReference>
<comment type="caution">
    <text evidence="8">The sequence shown here is derived from an EMBL/GenBank/DDBJ whole genome shotgun (WGS) entry which is preliminary data.</text>
</comment>
<dbReference type="RefSeq" id="WP_207863604.1">
    <property type="nucleotide sequence ID" value="NZ_JAFREP010000069.1"/>
</dbReference>
<dbReference type="InterPro" id="IPR007627">
    <property type="entry name" value="RNA_pol_sigma70_r2"/>
</dbReference>
<dbReference type="Proteomes" id="UP000664417">
    <property type="component" value="Unassembled WGS sequence"/>
</dbReference>
<dbReference type="AlphaFoldDB" id="A0A8J7U999"/>
<evidence type="ECO:0000256" key="2">
    <source>
        <dbReference type="ARBA" id="ARBA00023015"/>
    </source>
</evidence>
<dbReference type="GO" id="GO:0006352">
    <property type="term" value="P:DNA-templated transcription initiation"/>
    <property type="evidence" value="ECO:0007669"/>
    <property type="project" value="InterPro"/>
</dbReference>
<name>A0A8J7U999_9BACT</name>
<gene>
    <name evidence="8" type="ORF">J3U88_33600</name>
</gene>
<reference evidence="8" key="1">
    <citation type="submission" date="2021-03" db="EMBL/GenBank/DDBJ databases">
        <authorList>
            <person name="Wang G."/>
        </authorList>
    </citation>
    <scope>NUCLEOTIDE SEQUENCE</scope>
    <source>
        <strain evidence="8">KCTC 12899</strain>
    </source>
</reference>
<evidence type="ECO:0000313" key="8">
    <source>
        <dbReference type="EMBL" id="MBO1323451.1"/>
    </source>
</evidence>
<dbReference type="Pfam" id="PF08281">
    <property type="entry name" value="Sigma70_r4_2"/>
    <property type="match status" value="1"/>
</dbReference>
<evidence type="ECO:0000256" key="5">
    <source>
        <dbReference type="SAM" id="MobiDB-lite"/>
    </source>
</evidence>
<evidence type="ECO:0000256" key="4">
    <source>
        <dbReference type="ARBA" id="ARBA00023163"/>
    </source>
</evidence>
<dbReference type="Gene3D" id="1.10.10.10">
    <property type="entry name" value="Winged helix-like DNA-binding domain superfamily/Winged helix DNA-binding domain"/>
    <property type="match status" value="1"/>
</dbReference>
<dbReference type="SUPFAM" id="SSF88659">
    <property type="entry name" value="Sigma3 and sigma4 domains of RNA polymerase sigma factors"/>
    <property type="match status" value="1"/>
</dbReference>
<dbReference type="SUPFAM" id="SSF88946">
    <property type="entry name" value="Sigma2 domain of RNA polymerase sigma factors"/>
    <property type="match status" value="1"/>
</dbReference>
<keyword evidence="9" id="KW-1185">Reference proteome</keyword>
<dbReference type="PANTHER" id="PTHR43133">
    <property type="entry name" value="RNA POLYMERASE ECF-TYPE SIGMA FACTO"/>
    <property type="match status" value="1"/>
</dbReference>
<dbReference type="InterPro" id="IPR013325">
    <property type="entry name" value="RNA_pol_sigma_r2"/>
</dbReference>
<feature type="compositionally biased region" description="Basic and acidic residues" evidence="5">
    <location>
        <begin position="191"/>
        <end position="204"/>
    </location>
</feature>
<evidence type="ECO:0000256" key="3">
    <source>
        <dbReference type="ARBA" id="ARBA00023082"/>
    </source>
</evidence>
<dbReference type="Gene3D" id="1.10.1740.10">
    <property type="match status" value="1"/>
</dbReference>
<dbReference type="InterPro" id="IPR013324">
    <property type="entry name" value="RNA_pol_sigma_r3/r4-like"/>
</dbReference>
<dbReference type="InterPro" id="IPR039425">
    <property type="entry name" value="RNA_pol_sigma-70-like"/>
</dbReference>
<feature type="domain" description="RNA polymerase sigma factor 70 region 4 type 2" evidence="7">
    <location>
        <begin position="127"/>
        <end position="178"/>
    </location>
</feature>
<sequence>MKVQNAAKTTISEWIQRFLEGDRDAFDVIHDTYRNSLWAFLCSRANNRDDAEELFSLVSITVARKLDSLEQHEKLVSWVLGIAQFKIREFYRRPKHHSLQVEDFVDELEDSDLTPEAQLSSQQDMHQVHRCLRQLPEHQRTYIEQQFVAEIPQKDLAEQLGMNISALKSQVFRAKLKMLHCLRKNGVLPPETEKEAPAMREGRKLQPRMI</sequence>
<dbReference type="InterPro" id="IPR036388">
    <property type="entry name" value="WH-like_DNA-bd_sf"/>
</dbReference>
<evidence type="ECO:0000259" key="7">
    <source>
        <dbReference type="Pfam" id="PF08281"/>
    </source>
</evidence>
<comment type="similarity">
    <text evidence="1">Belongs to the sigma-70 factor family. ECF subfamily.</text>
</comment>
<dbReference type="GO" id="GO:0016987">
    <property type="term" value="F:sigma factor activity"/>
    <property type="evidence" value="ECO:0007669"/>
    <property type="project" value="UniProtKB-KW"/>
</dbReference>
<keyword evidence="4" id="KW-0804">Transcription</keyword>
<dbReference type="EMBL" id="JAFREP010000069">
    <property type="protein sequence ID" value="MBO1323451.1"/>
    <property type="molecule type" value="Genomic_DNA"/>
</dbReference>
<dbReference type="InterPro" id="IPR014284">
    <property type="entry name" value="RNA_pol_sigma-70_dom"/>
</dbReference>
<organism evidence="8 9">
    <name type="scientific">Acanthopleuribacter pedis</name>
    <dbReference type="NCBI Taxonomy" id="442870"/>
    <lineage>
        <taxon>Bacteria</taxon>
        <taxon>Pseudomonadati</taxon>
        <taxon>Acidobacteriota</taxon>
        <taxon>Holophagae</taxon>
        <taxon>Acanthopleuribacterales</taxon>
        <taxon>Acanthopleuribacteraceae</taxon>
        <taxon>Acanthopleuribacter</taxon>
    </lineage>
</organism>